<dbReference type="CDD" id="cd00085">
    <property type="entry name" value="HNHc"/>
    <property type="match status" value="1"/>
</dbReference>
<evidence type="ECO:0000313" key="4">
    <source>
        <dbReference type="Proteomes" id="UP000215374"/>
    </source>
</evidence>
<evidence type="ECO:0000256" key="1">
    <source>
        <dbReference type="SAM" id="MobiDB-lite"/>
    </source>
</evidence>
<proteinExistence type="predicted"/>
<keyword evidence="3" id="KW-0255">Endonuclease</keyword>
<dbReference type="GO" id="GO:0008270">
    <property type="term" value="F:zinc ion binding"/>
    <property type="evidence" value="ECO:0007669"/>
    <property type="project" value="InterPro"/>
</dbReference>
<dbReference type="SMART" id="SM00507">
    <property type="entry name" value="HNHc"/>
    <property type="match status" value="1"/>
</dbReference>
<evidence type="ECO:0000313" key="3">
    <source>
        <dbReference type="EMBL" id="SNV57118.1"/>
    </source>
</evidence>
<protein>
    <submittedName>
        <fullName evidence="3">HNH endonuclease</fullName>
    </submittedName>
</protein>
<dbReference type="Pfam" id="PF01844">
    <property type="entry name" value="HNH"/>
    <property type="match status" value="1"/>
</dbReference>
<dbReference type="Gene3D" id="1.10.30.50">
    <property type="match status" value="1"/>
</dbReference>
<dbReference type="AlphaFoldDB" id="A0A239YFU7"/>
<evidence type="ECO:0000259" key="2">
    <source>
        <dbReference type="SMART" id="SM00507"/>
    </source>
</evidence>
<dbReference type="GO" id="GO:0004519">
    <property type="term" value="F:endonuclease activity"/>
    <property type="evidence" value="ECO:0007669"/>
    <property type="project" value="UniProtKB-KW"/>
</dbReference>
<dbReference type="InterPro" id="IPR003615">
    <property type="entry name" value="HNH_nuc"/>
</dbReference>
<dbReference type="Proteomes" id="UP000215374">
    <property type="component" value="Chromosome 1"/>
</dbReference>
<dbReference type="EMBL" id="LT906467">
    <property type="protein sequence ID" value="SNV57118.1"/>
    <property type="molecule type" value="Genomic_DNA"/>
</dbReference>
<reference evidence="3 4" key="1">
    <citation type="submission" date="2017-06" db="EMBL/GenBank/DDBJ databases">
        <authorList>
            <consortium name="Pathogen Informatics"/>
        </authorList>
    </citation>
    <scope>NUCLEOTIDE SEQUENCE [LARGE SCALE GENOMIC DNA]</scope>
    <source>
        <strain evidence="3 4">NCTC13015</strain>
    </source>
</reference>
<keyword evidence="3" id="KW-0378">Hydrolase</keyword>
<organism evidence="3 4">
    <name type="scientific">Corynebacterium imitans</name>
    <dbReference type="NCBI Taxonomy" id="156978"/>
    <lineage>
        <taxon>Bacteria</taxon>
        <taxon>Bacillati</taxon>
        <taxon>Actinomycetota</taxon>
        <taxon>Actinomycetes</taxon>
        <taxon>Mycobacteriales</taxon>
        <taxon>Corynebacteriaceae</taxon>
        <taxon>Corynebacterium</taxon>
    </lineage>
</organism>
<name>A0A239YFU7_9CORY</name>
<keyword evidence="3" id="KW-0540">Nuclease</keyword>
<gene>
    <name evidence="3" type="ORF">SAMEA4535761_00358</name>
</gene>
<feature type="domain" description="HNH nuclease" evidence="2">
    <location>
        <begin position="254"/>
        <end position="306"/>
    </location>
</feature>
<sequence>MLYESFEKARISYTTVRWLLNYMNEENEGELVAAAEAMCFSELQQKLAGVEPNDDKDPTEPYFRLNKRKDGMVHLDVLLPAVTGEELLAALKLAQLANHGLDGATPEELDDPEALDALLKQVEATEEACPATKAAPPGANRKSIWEDIKSTAEAIDGEHNASRFGPPEPRNFYSAFIAMINMVRTSPSSPLRTPGAHVNIMVTEDGRAWMPNNLQAKSSAVESYIANAMVRFHVLDSQGLTLNVSRQQRFATDGQVAALLASWGHQCAMPGCTHTRFLQMHHIKDWSRNGETNMDNLLPLCSSCHSLVSNNSVHIRQRGGDIHYRFADGTRFTAYNRAHPTAPPKPSPRTCDATCTACTDEKQPQQSAAADCQGQENRQRQERRTPSASCTAPPCRNPKAVNPSP</sequence>
<accession>A0A239YFU7</accession>
<dbReference type="InterPro" id="IPR002711">
    <property type="entry name" value="HNH"/>
</dbReference>
<dbReference type="GO" id="GO:0003676">
    <property type="term" value="F:nucleic acid binding"/>
    <property type="evidence" value="ECO:0007669"/>
    <property type="project" value="InterPro"/>
</dbReference>
<feature type="region of interest" description="Disordered" evidence="1">
    <location>
        <begin position="361"/>
        <end position="405"/>
    </location>
</feature>